<dbReference type="PANTHER" id="PTHR34933:SF1">
    <property type="entry name" value="FLAGELLAR L-RING PROTEIN"/>
    <property type="match status" value="1"/>
</dbReference>
<dbReference type="PANTHER" id="PTHR34933">
    <property type="entry name" value="FLAGELLAR L-RING PROTEIN"/>
    <property type="match status" value="1"/>
</dbReference>
<dbReference type="GO" id="GO:0009279">
    <property type="term" value="C:cell outer membrane"/>
    <property type="evidence" value="ECO:0007669"/>
    <property type="project" value="UniProtKB-SubCell"/>
</dbReference>
<keyword evidence="7" id="KW-0449">Lipoprotein</keyword>
<keyword evidence="5 7" id="KW-0975">Bacterial flagellum</keyword>
<dbReference type="EMBL" id="DSUH01000223">
    <property type="protein sequence ID" value="HGU33076.1"/>
    <property type="molecule type" value="Genomic_DNA"/>
</dbReference>
<sequence>MKPFSGKACLRSMAMVAGCLVCIGWIGCTSAAKKTHLEIPDRPVYAAVTPSQPEPRTDGSLWSENAQLNSLYADAKARGVGDIVTIKIVESSKASNSASTSTGKNSAFSLGIDKFLGLEAGYPKPGQTFNPFSRIEGGMKNAFDGKGDTTRKGDLTAYMTAKVIDKLPNGNLVIAGSREVMINNEKQLIVLTGTIRERDISPDNVIQSTYISDAKIVYTGVGDVDDTQRQGWLARFLNVISPF</sequence>
<dbReference type="GO" id="GO:0003774">
    <property type="term" value="F:cytoskeletal motor activity"/>
    <property type="evidence" value="ECO:0007669"/>
    <property type="project" value="InterPro"/>
</dbReference>
<gene>
    <name evidence="7" type="primary">flgH</name>
    <name evidence="9" type="ORF">ENS29_09500</name>
</gene>
<comment type="function">
    <text evidence="1 7">Assembles around the rod to form the L-ring and probably protects the motor/basal body from shearing forces during rotation.</text>
</comment>
<comment type="subcellular location">
    <subcellularLocation>
        <location evidence="7">Cell outer membrane</location>
        <topology evidence="7">Lipid-anchor</topology>
    </subcellularLocation>
    <subcellularLocation>
        <location evidence="7">Bacterial flagellum basal body</location>
    </subcellularLocation>
</comment>
<dbReference type="InterPro" id="IPR000527">
    <property type="entry name" value="Flag_Lring"/>
</dbReference>
<feature type="chain" id="PRO_5027856014" description="Flagellar L-ring protein" evidence="8">
    <location>
        <begin position="32"/>
        <end position="243"/>
    </location>
</feature>
<reference evidence="9" key="1">
    <citation type="journal article" date="2020" name="mSystems">
        <title>Genome- and Community-Level Interaction Insights into Carbon Utilization and Element Cycling Functions of Hydrothermarchaeota in Hydrothermal Sediment.</title>
        <authorList>
            <person name="Zhou Z."/>
            <person name="Liu Y."/>
            <person name="Xu W."/>
            <person name="Pan J."/>
            <person name="Luo Z.H."/>
            <person name="Li M."/>
        </authorList>
    </citation>
    <scope>NUCLEOTIDE SEQUENCE [LARGE SCALE GENOMIC DNA]</scope>
    <source>
        <strain evidence="9">SpSt-477</strain>
    </source>
</reference>
<evidence type="ECO:0000256" key="4">
    <source>
        <dbReference type="ARBA" id="ARBA00023136"/>
    </source>
</evidence>
<keyword evidence="6 7" id="KW-0998">Cell outer membrane</keyword>
<dbReference type="Pfam" id="PF02107">
    <property type="entry name" value="FlgH"/>
    <property type="match status" value="1"/>
</dbReference>
<evidence type="ECO:0000256" key="5">
    <source>
        <dbReference type="ARBA" id="ARBA00023143"/>
    </source>
</evidence>
<comment type="similarity">
    <text evidence="2 7">Belongs to the FlgH family.</text>
</comment>
<proteinExistence type="inferred from homology"/>
<evidence type="ECO:0000256" key="7">
    <source>
        <dbReference type="HAMAP-Rule" id="MF_00415"/>
    </source>
</evidence>
<feature type="signal peptide" evidence="8">
    <location>
        <begin position="1"/>
        <end position="31"/>
    </location>
</feature>
<organism evidence="9">
    <name type="scientific">Desulfatirhabdium butyrativorans</name>
    <dbReference type="NCBI Taxonomy" id="340467"/>
    <lineage>
        <taxon>Bacteria</taxon>
        <taxon>Pseudomonadati</taxon>
        <taxon>Thermodesulfobacteriota</taxon>
        <taxon>Desulfobacteria</taxon>
        <taxon>Desulfobacterales</taxon>
        <taxon>Desulfatirhabdiaceae</taxon>
        <taxon>Desulfatirhabdium</taxon>
    </lineage>
</organism>
<keyword evidence="9" id="KW-0966">Cell projection</keyword>
<evidence type="ECO:0000256" key="2">
    <source>
        <dbReference type="ARBA" id="ARBA00006929"/>
    </source>
</evidence>
<dbReference type="HAMAP" id="MF_00415">
    <property type="entry name" value="FlgH"/>
    <property type="match status" value="1"/>
</dbReference>
<dbReference type="PRINTS" id="PR01008">
    <property type="entry name" value="FLGLRINGFLGH"/>
</dbReference>
<dbReference type="AlphaFoldDB" id="A0A7C4RRW8"/>
<keyword evidence="9" id="KW-0282">Flagellum</keyword>
<name>A0A7C4RRW8_9BACT</name>
<evidence type="ECO:0000256" key="3">
    <source>
        <dbReference type="ARBA" id="ARBA00022729"/>
    </source>
</evidence>
<protein>
    <recommendedName>
        <fullName evidence="7">Flagellar L-ring protein</fullName>
    </recommendedName>
    <alternativeName>
        <fullName evidence="7">Basal body L-ring protein</fullName>
    </alternativeName>
</protein>
<comment type="subunit">
    <text evidence="7">The basal body constitutes a major portion of the flagellar organelle and consists of four rings (L,P,S, and M) mounted on a central rod.</text>
</comment>
<evidence type="ECO:0000313" key="9">
    <source>
        <dbReference type="EMBL" id="HGU33076.1"/>
    </source>
</evidence>
<dbReference type="GO" id="GO:0071973">
    <property type="term" value="P:bacterial-type flagellum-dependent cell motility"/>
    <property type="evidence" value="ECO:0007669"/>
    <property type="project" value="InterPro"/>
</dbReference>
<keyword evidence="3 7" id="KW-0732">Signal</keyword>
<keyword evidence="4 7" id="KW-0472">Membrane</keyword>
<evidence type="ECO:0000256" key="6">
    <source>
        <dbReference type="ARBA" id="ARBA00023237"/>
    </source>
</evidence>
<evidence type="ECO:0000256" key="8">
    <source>
        <dbReference type="SAM" id="SignalP"/>
    </source>
</evidence>
<keyword evidence="9" id="KW-0969">Cilium</keyword>
<dbReference type="PROSITE" id="PS51257">
    <property type="entry name" value="PROKAR_LIPOPROTEIN"/>
    <property type="match status" value="1"/>
</dbReference>
<comment type="caution">
    <text evidence="9">The sequence shown here is derived from an EMBL/GenBank/DDBJ whole genome shotgun (WGS) entry which is preliminary data.</text>
</comment>
<dbReference type="GO" id="GO:0009427">
    <property type="term" value="C:bacterial-type flagellum basal body, distal rod, L ring"/>
    <property type="evidence" value="ECO:0007669"/>
    <property type="project" value="InterPro"/>
</dbReference>
<evidence type="ECO:0000256" key="1">
    <source>
        <dbReference type="ARBA" id="ARBA00002591"/>
    </source>
</evidence>
<accession>A0A7C4RRW8</accession>